<organism evidence="1 2">
    <name type="scientific">Lasius platythorax</name>
    <dbReference type="NCBI Taxonomy" id="488582"/>
    <lineage>
        <taxon>Eukaryota</taxon>
        <taxon>Metazoa</taxon>
        <taxon>Ecdysozoa</taxon>
        <taxon>Arthropoda</taxon>
        <taxon>Hexapoda</taxon>
        <taxon>Insecta</taxon>
        <taxon>Pterygota</taxon>
        <taxon>Neoptera</taxon>
        <taxon>Endopterygota</taxon>
        <taxon>Hymenoptera</taxon>
        <taxon>Apocrita</taxon>
        <taxon>Aculeata</taxon>
        <taxon>Formicoidea</taxon>
        <taxon>Formicidae</taxon>
        <taxon>Formicinae</taxon>
        <taxon>Lasius</taxon>
        <taxon>Lasius</taxon>
    </lineage>
</organism>
<dbReference type="AlphaFoldDB" id="A0AAV2P5A9"/>
<name>A0AAV2P5A9_9HYME</name>
<dbReference type="PANTHER" id="PTHR45011:SF1">
    <property type="entry name" value="DAP3-BINDING CELL DEATH ENHANCER 1"/>
    <property type="match status" value="1"/>
</dbReference>
<keyword evidence="2" id="KW-1185">Reference proteome</keyword>
<accession>A0AAV2P5A9</accession>
<dbReference type="InterPro" id="IPR006597">
    <property type="entry name" value="Sel1-like"/>
</dbReference>
<evidence type="ECO:0000313" key="1">
    <source>
        <dbReference type="EMBL" id="CAL1688059.1"/>
    </source>
</evidence>
<dbReference type="Pfam" id="PF08238">
    <property type="entry name" value="Sel1"/>
    <property type="match status" value="2"/>
</dbReference>
<dbReference type="InterPro" id="IPR011990">
    <property type="entry name" value="TPR-like_helical_dom_sf"/>
</dbReference>
<proteinExistence type="predicted"/>
<evidence type="ECO:0000313" key="2">
    <source>
        <dbReference type="Proteomes" id="UP001497644"/>
    </source>
</evidence>
<dbReference type="Gene3D" id="1.25.40.10">
    <property type="entry name" value="Tetratricopeptide repeat domain"/>
    <property type="match status" value="1"/>
</dbReference>
<evidence type="ECO:0008006" key="3">
    <source>
        <dbReference type="Google" id="ProtNLM"/>
    </source>
</evidence>
<reference evidence="1" key="1">
    <citation type="submission" date="2024-04" db="EMBL/GenBank/DDBJ databases">
        <authorList>
            <consortium name="Molecular Ecology Group"/>
        </authorList>
    </citation>
    <scope>NUCLEOTIDE SEQUENCE</scope>
</reference>
<dbReference type="SMART" id="SM00671">
    <property type="entry name" value="SEL1"/>
    <property type="match status" value="2"/>
</dbReference>
<protein>
    <recommendedName>
        <fullName evidence="3">Protein SHC1</fullName>
    </recommendedName>
</protein>
<gene>
    <name evidence="1" type="ORF">LPLAT_LOCUS13198</name>
</gene>
<dbReference type="EMBL" id="OZ034831">
    <property type="protein sequence ID" value="CAL1688059.1"/>
    <property type="molecule type" value="Genomic_DNA"/>
</dbReference>
<dbReference type="SUPFAM" id="SSF81901">
    <property type="entry name" value="HCP-like"/>
    <property type="match status" value="1"/>
</dbReference>
<sequence length="409" mass="45869">MWKVVFRGIRETLERRVCRTNVYSQSSQDNAKNEVKTSLTCQQKFLPPIFISCDKSFYGSARSAGAKDKKHEWNTKHSWPEAVGWSSVLAAGWVVCQTLCFRKRIFGRDNETLKSKLCDYSGVSLILTQILNLKPRNILPVTNCIGNNNKKSNNKLQDSDSQWTAAKPFGPITIEEALKEAADEFANTHKIVIGEYEFRYGIKALKEKRYEDALMHFSSGANLSSPGSMFNLGLCYELGIGTLADQKKAVKYYNDAAAHDHADALYNLGVFHAQGRGGLPIDIDVARTYFVRAAKLGQVQAQHALDLEKAETLKKNNNAPIISNRCLINEENLEKNKANDKRMKLNDYTLNTDVDKILNTNFIAKCTLDAPKYEGIVENPTQVFLDLLGLRESSQAPIMITNNDCHVSC</sequence>
<dbReference type="PANTHER" id="PTHR45011">
    <property type="entry name" value="DAP3-BINDING CELL DEATH ENHANCER 1"/>
    <property type="match status" value="1"/>
</dbReference>
<dbReference type="InterPro" id="IPR052748">
    <property type="entry name" value="ISR_Activator"/>
</dbReference>
<dbReference type="Proteomes" id="UP001497644">
    <property type="component" value="Chromosome 8"/>
</dbReference>